<sequence length="100" mass="11174">MQTIIFLLLTFLIVIFSILLYYKNKHSRVDKLNNGECPTCGAKTKTFYDENTKTTFKQEVINARLLKGGGCSGVNDIEYTCKVCGMKEVYSQSGNSNCGI</sequence>
<evidence type="ECO:0000256" key="1">
    <source>
        <dbReference type="SAM" id="Phobius"/>
    </source>
</evidence>
<keyword evidence="3" id="KW-1185">Reference proteome</keyword>
<evidence type="ECO:0000313" key="3">
    <source>
        <dbReference type="Proteomes" id="UP000308901"/>
    </source>
</evidence>
<protein>
    <submittedName>
        <fullName evidence="2">Uncharacterized protein</fullName>
    </submittedName>
</protein>
<reference evidence="2 3" key="1">
    <citation type="submission" date="2019-05" db="EMBL/GenBank/DDBJ databases">
        <title>Arcobacter sp. nov., isolated from sea sediment.</title>
        <authorList>
            <person name="Kim W."/>
        </authorList>
    </citation>
    <scope>NUCLEOTIDE SEQUENCE [LARGE SCALE GENOMIC DNA]</scope>
    <source>
        <strain evidence="2 3">CAU 1517</strain>
    </source>
</reference>
<gene>
    <name evidence="2" type="ORF">FDK22_08500</name>
</gene>
<name>A0A5R8Y158_9BACT</name>
<dbReference type="RefSeq" id="WP_138152492.1">
    <property type="nucleotide sequence ID" value="NZ_VANU01000003.1"/>
</dbReference>
<comment type="caution">
    <text evidence="2">The sequence shown here is derived from an EMBL/GenBank/DDBJ whole genome shotgun (WGS) entry which is preliminary data.</text>
</comment>
<feature type="transmembrane region" description="Helical" evidence="1">
    <location>
        <begin position="6"/>
        <end position="22"/>
    </location>
</feature>
<proteinExistence type="predicted"/>
<dbReference type="AlphaFoldDB" id="A0A5R8Y158"/>
<dbReference type="EMBL" id="VANU01000003">
    <property type="protein sequence ID" value="TLP38497.1"/>
    <property type="molecule type" value="Genomic_DNA"/>
</dbReference>
<accession>A0A5R8Y158</accession>
<keyword evidence="1" id="KW-0812">Transmembrane</keyword>
<evidence type="ECO:0000313" key="2">
    <source>
        <dbReference type="EMBL" id="TLP38497.1"/>
    </source>
</evidence>
<keyword evidence="1" id="KW-1133">Transmembrane helix</keyword>
<keyword evidence="1" id="KW-0472">Membrane</keyword>
<organism evidence="2 3">
    <name type="scientific">Arcobacter arenosus</name>
    <dbReference type="NCBI Taxonomy" id="2576037"/>
    <lineage>
        <taxon>Bacteria</taxon>
        <taxon>Pseudomonadati</taxon>
        <taxon>Campylobacterota</taxon>
        <taxon>Epsilonproteobacteria</taxon>
        <taxon>Campylobacterales</taxon>
        <taxon>Arcobacteraceae</taxon>
        <taxon>Arcobacter</taxon>
    </lineage>
</organism>
<dbReference type="OrthoDB" id="5347986at2"/>
<dbReference type="Proteomes" id="UP000308901">
    <property type="component" value="Unassembled WGS sequence"/>
</dbReference>